<dbReference type="Proteomes" id="UP001558713">
    <property type="component" value="Unassembled WGS sequence"/>
</dbReference>
<keyword evidence="3" id="KW-1185">Reference proteome</keyword>
<accession>A0ABD1BMW4</accession>
<dbReference type="InterPro" id="IPR013216">
    <property type="entry name" value="Methyltransf_11"/>
</dbReference>
<evidence type="ECO:0000313" key="3">
    <source>
        <dbReference type="Proteomes" id="UP001558713"/>
    </source>
</evidence>
<dbReference type="InterPro" id="IPR029063">
    <property type="entry name" value="SAM-dependent_MTases_sf"/>
</dbReference>
<dbReference type="PANTHER" id="PTHR45036:SF4">
    <property type="entry name" value="S-ADENOSYL-L-METHIONINE-DEPENDENT METHYLTRANSFERASES SUPERFAMILY PROTEIN"/>
    <property type="match status" value="1"/>
</dbReference>
<dbReference type="InterPro" id="IPR052356">
    <property type="entry name" value="Thiol_S-MT"/>
</dbReference>
<organism evidence="2 3">
    <name type="scientific">Cardamine amara subsp. amara</name>
    <dbReference type="NCBI Taxonomy" id="228776"/>
    <lineage>
        <taxon>Eukaryota</taxon>
        <taxon>Viridiplantae</taxon>
        <taxon>Streptophyta</taxon>
        <taxon>Embryophyta</taxon>
        <taxon>Tracheophyta</taxon>
        <taxon>Spermatophyta</taxon>
        <taxon>Magnoliopsida</taxon>
        <taxon>eudicotyledons</taxon>
        <taxon>Gunneridae</taxon>
        <taxon>Pentapetalae</taxon>
        <taxon>rosids</taxon>
        <taxon>malvids</taxon>
        <taxon>Brassicales</taxon>
        <taxon>Brassicaceae</taxon>
        <taxon>Cardamineae</taxon>
        <taxon>Cardamine</taxon>
    </lineage>
</organism>
<protein>
    <submittedName>
        <fullName evidence="2">Cycloartenol-C-24-methyltransferase</fullName>
    </submittedName>
</protein>
<feature type="domain" description="Methyltransferase type 11" evidence="1">
    <location>
        <begin position="58"/>
        <end position="158"/>
    </location>
</feature>
<dbReference type="Pfam" id="PF08241">
    <property type="entry name" value="Methyltransf_11"/>
    <property type="match status" value="1"/>
</dbReference>
<dbReference type="SUPFAM" id="SSF53335">
    <property type="entry name" value="S-adenosyl-L-methionine-dependent methyltransferases"/>
    <property type="match status" value="1"/>
</dbReference>
<gene>
    <name evidence="2" type="ORF">V5N11_001624</name>
</gene>
<comment type="caution">
    <text evidence="2">The sequence shown here is derived from an EMBL/GenBank/DDBJ whole genome shotgun (WGS) entry which is preliminary data.</text>
</comment>
<dbReference type="CDD" id="cd02440">
    <property type="entry name" value="AdoMet_MTases"/>
    <property type="match status" value="1"/>
</dbReference>
<evidence type="ECO:0000313" key="2">
    <source>
        <dbReference type="EMBL" id="KAL1218454.1"/>
    </source>
</evidence>
<dbReference type="Gene3D" id="3.40.50.150">
    <property type="entry name" value="Vaccinia Virus protein VP39"/>
    <property type="match status" value="1"/>
</dbReference>
<evidence type="ECO:0000259" key="1">
    <source>
        <dbReference type="Pfam" id="PF08241"/>
    </source>
</evidence>
<dbReference type="PANTHER" id="PTHR45036">
    <property type="entry name" value="METHYLTRANSFERASE LIKE 7B"/>
    <property type="match status" value="1"/>
</dbReference>
<reference evidence="2 3" key="1">
    <citation type="submission" date="2024-04" db="EMBL/GenBank/DDBJ databases">
        <title>Genome assembly C_amara_ONT_v2.</title>
        <authorList>
            <person name="Yant L."/>
            <person name="Moore C."/>
            <person name="Slenker M."/>
        </authorList>
    </citation>
    <scope>NUCLEOTIDE SEQUENCE [LARGE SCALE GENOMIC DNA]</scope>
    <source>
        <tissue evidence="2">Leaf</tissue>
    </source>
</reference>
<sequence length="231" mass="26344">MLSVQRMFREHIIRRGRWYISRLYSWIFNALMQSYWQEIEDSKVKVFDKLTTKAEKVLEIGIGTGPNMRYYADRNSNVTLFGLDPNLEVKKYARKSATKAGLKSKNFRFKQGVGEAIPLKDDSVDAVVATLVLCSVSDVTQTLKEIKRVLRPGGSFIFLEHVAAKDGSVLRRFQKLLDPLQQKLADGCHLTRNTRESILEAGFSGGVEIETFSVYSFPWIARPHIYGLAYN</sequence>
<proteinExistence type="predicted"/>
<dbReference type="EMBL" id="JBANAX010000211">
    <property type="protein sequence ID" value="KAL1218454.1"/>
    <property type="molecule type" value="Genomic_DNA"/>
</dbReference>
<dbReference type="AlphaFoldDB" id="A0ABD1BMW4"/>
<name>A0ABD1BMW4_CARAN</name>